<dbReference type="CDD" id="cd14007">
    <property type="entry name" value="STKc_Aurora"/>
    <property type="match status" value="1"/>
</dbReference>
<dbReference type="InterPro" id="IPR030616">
    <property type="entry name" value="Aur-like"/>
</dbReference>
<comment type="similarity">
    <text evidence="15">Belongs to the protein kinase superfamily. Ser/Thr protein kinase family. Aurora subfamily.</text>
</comment>
<dbReference type="InterPro" id="IPR008271">
    <property type="entry name" value="Ser/Thr_kinase_AS"/>
</dbReference>
<dbReference type="SMART" id="SM00220">
    <property type="entry name" value="S_TKc"/>
    <property type="match status" value="1"/>
</dbReference>
<protein>
    <recommendedName>
        <fullName evidence="2 15">Aurora kinase</fullName>
        <ecNumber evidence="1 15">2.7.11.1</ecNumber>
    </recommendedName>
</protein>
<evidence type="ECO:0000313" key="18">
    <source>
        <dbReference type="Proteomes" id="UP000504636"/>
    </source>
</evidence>
<feature type="cross-link" description="Glycyl lysine isopeptide (Lys-Gly) (interchain with G-Cter in SUMO2)" evidence="12">
    <location>
        <position position="262"/>
    </location>
</feature>
<dbReference type="GO" id="GO:0000776">
    <property type="term" value="C:kinetochore"/>
    <property type="evidence" value="ECO:0007669"/>
    <property type="project" value="UniProtKB-ARBA"/>
</dbReference>
<keyword evidence="4 15" id="KW-0808">Transferase</keyword>
<evidence type="ECO:0000256" key="6">
    <source>
        <dbReference type="ARBA" id="ARBA00022777"/>
    </source>
</evidence>
<dbReference type="EC" id="2.7.11.1" evidence="1 15"/>
<dbReference type="Gene3D" id="1.10.510.10">
    <property type="entry name" value="Transferase(Phosphotransferase) domain 1"/>
    <property type="match status" value="1"/>
</dbReference>
<feature type="binding site" evidence="11">
    <location>
        <position position="147"/>
    </location>
    <ligand>
        <name>ATP</name>
        <dbReference type="ChEBI" id="CHEBI:30616"/>
    </ligand>
</feature>
<reference evidence="19" key="3">
    <citation type="submission" date="2025-04" db="UniProtKB">
        <authorList>
            <consortium name="RefSeq"/>
        </authorList>
    </citation>
    <scope>IDENTIFICATION</scope>
    <source>
        <strain evidence="19">CBS 304.34</strain>
    </source>
</reference>
<dbReference type="InterPro" id="IPR000719">
    <property type="entry name" value="Prot_kinase_dom"/>
</dbReference>
<dbReference type="GO" id="GO:0051233">
    <property type="term" value="C:spindle midzone"/>
    <property type="evidence" value="ECO:0007669"/>
    <property type="project" value="UniProtKB-ARBA"/>
</dbReference>
<dbReference type="GO" id="GO:1902115">
    <property type="term" value="P:regulation of organelle assembly"/>
    <property type="evidence" value="ECO:0007669"/>
    <property type="project" value="UniProtKB-ARBA"/>
</dbReference>
<evidence type="ECO:0000256" key="12">
    <source>
        <dbReference type="PIRSR" id="PIRSR630616-3"/>
    </source>
</evidence>
<dbReference type="GO" id="GO:0005524">
    <property type="term" value="F:ATP binding"/>
    <property type="evidence" value="ECO:0007669"/>
    <property type="project" value="UniProtKB-UniRule"/>
</dbReference>
<dbReference type="SUPFAM" id="SSF56112">
    <property type="entry name" value="Protein kinase-like (PK-like)"/>
    <property type="match status" value="1"/>
</dbReference>
<evidence type="ECO:0000256" key="14">
    <source>
        <dbReference type="RuleBase" id="RU000304"/>
    </source>
</evidence>
<dbReference type="GO" id="GO:0090266">
    <property type="term" value="P:regulation of mitotic cell cycle spindle assembly checkpoint"/>
    <property type="evidence" value="ECO:0007669"/>
    <property type="project" value="UniProtKB-ARBA"/>
</dbReference>
<feature type="domain" description="Protein kinase" evidence="16">
    <location>
        <begin position="137"/>
        <end position="397"/>
    </location>
</feature>
<dbReference type="GO" id="GO:0044779">
    <property type="term" value="P:meiotic spindle checkpoint signaling"/>
    <property type="evidence" value="ECO:0007669"/>
    <property type="project" value="UniProtKB-ARBA"/>
</dbReference>
<evidence type="ECO:0000256" key="10">
    <source>
        <dbReference type="PIRSR" id="PIRSR630616-1"/>
    </source>
</evidence>
<dbReference type="EMBL" id="MU003701">
    <property type="protein sequence ID" value="KAF2809798.1"/>
    <property type="molecule type" value="Genomic_DNA"/>
</dbReference>
<evidence type="ECO:0000256" key="3">
    <source>
        <dbReference type="ARBA" id="ARBA00022527"/>
    </source>
</evidence>
<dbReference type="RefSeq" id="XP_033576762.1">
    <property type="nucleotide sequence ID" value="XM_033714766.1"/>
</dbReference>
<dbReference type="FunFam" id="1.10.510.10:FF:000235">
    <property type="entry name" value="Serine/threonine-protein kinase ark1"/>
    <property type="match status" value="1"/>
</dbReference>
<evidence type="ECO:0000256" key="11">
    <source>
        <dbReference type="PIRSR" id="PIRSR630616-2"/>
    </source>
</evidence>
<name>A0A6A6YMN1_9PEZI</name>
<feature type="binding site" evidence="11">
    <location>
        <begin position="264"/>
        <end position="265"/>
    </location>
    <ligand>
        <name>ATP</name>
        <dbReference type="ChEBI" id="CHEBI:30616"/>
    </ligand>
</feature>
<dbReference type="GO" id="GO:0032465">
    <property type="term" value="P:regulation of cytokinesis"/>
    <property type="evidence" value="ECO:0007669"/>
    <property type="project" value="UniProtKB-ARBA"/>
</dbReference>
<dbReference type="PROSITE" id="PS00107">
    <property type="entry name" value="PROTEIN_KINASE_ATP"/>
    <property type="match status" value="1"/>
</dbReference>
<dbReference type="GO" id="GO:0032133">
    <property type="term" value="C:chromosome passenger complex"/>
    <property type="evidence" value="ECO:0007669"/>
    <property type="project" value="UniProtKB-ARBA"/>
</dbReference>
<evidence type="ECO:0000259" key="16">
    <source>
        <dbReference type="PROSITE" id="PS50011"/>
    </source>
</evidence>
<dbReference type="Proteomes" id="UP000504636">
    <property type="component" value="Unplaced"/>
</dbReference>
<evidence type="ECO:0000256" key="8">
    <source>
        <dbReference type="ARBA" id="ARBA00047899"/>
    </source>
</evidence>
<reference evidence="19" key="2">
    <citation type="submission" date="2020-04" db="EMBL/GenBank/DDBJ databases">
        <authorList>
            <consortium name="NCBI Genome Project"/>
        </authorList>
    </citation>
    <scope>NUCLEOTIDE SEQUENCE</scope>
    <source>
        <strain evidence="19">CBS 304.34</strain>
    </source>
</reference>
<keyword evidence="6 15" id="KW-0418">Kinase</keyword>
<dbReference type="FunFam" id="3.30.200.20:FF:000042">
    <property type="entry name" value="Aurora kinase A"/>
    <property type="match status" value="1"/>
</dbReference>
<keyword evidence="7 11" id="KW-0067">ATP-binding</keyword>
<evidence type="ECO:0000256" key="5">
    <source>
        <dbReference type="ARBA" id="ARBA00022741"/>
    </source>
</evidence>
<feature type="binding site" evidence="11">
    <location>
        <begin position="215"/>
        <end position="217"/>
    </location>
    <ligand>
        <name>ATP</name>
        <dbReference type="ChEBI" id="CHEBI:30616"/>
    </ligand>
</feature>
<evidence type="ECO:0000256" key="9">
    <source>
        <dbReference type="ARBA" id="ARBA00048679"/>
    </source>
</evidence>
<evidence type="ECO:0000256" key="4">
    <source>
        <dbReference type="ARBA" id="ARBA00022679"/>
    </source>
</evidence>
<keyword evidence="3 14" id="KW-0723">Serine/threonine-protein kinase</keyword>
<dbReference type="GO" id="GO:0072479">
    <property type="term" value="P:response to mitotic cell cycle spindle assembly checkpoint signaling"/>
    <property type="evidence" value="ECO:0007669"/>
    <property type="project" value="UniProtKB-ARBA"/>
</dbReference>
<dbReference type="InterPro" id="IPR011009">
    <property type="entry name" value="Kinase-like_dom_sf"/>
</dbReference>
<dbReference type="GO" id="GO:0045143">
    <property type="term" value="P:homologous chromosome segregation"/>
    <property type="evidence" value="ECO:0007669"/>
    <property type="project" value="UniProtKB-ARBA"/>
</dbReference>
<evidence type="ECO:0000313" key="19">
    <source>
        <dbReference type="RefSeq" id="XP_033576762.1"/>
    </source>
</evidence>
<reference evidence="17 19" key="1">
    <citation type="journal article" date="2020" name="Stud. Mycol.">
        <title>101 Dothideomycetes genomes: a test case for predicting lifestyles and emergence of pathogens.</title>
        <authorList>
            <person name="Haridas S."/>
            <person name="Albert R."/>
            <person name="Binder M."/>
            <person name="Bloem J."/>
            <person name="Labutti K."/>
            <person name="Salamov A."/>
            <person name="Andreopoulos B."/>
            <person name="Baker S."/>
            <person name="Barry K."/>
            <person name="Bills G."/>
            <person name="Bluhm B."/>
            <person name="Cannon C."/>
            <person name="Castanera R."/>
            <person name="Culley D."/>
            <person name="Daum C."/>
            <person name="Ezra D."/>
            <person name="Gonzalez J."/>
            <person name="Henrissat B."/>
            <person name="Kuo A."/>
            <person name="Liang C."/>
            <person name="Lipzen A."/>
            <person name="Lutzoni F."/>
            <person name="Magnuson J."/>
            <person name="Mondo S."/>
            <person name="Nolan M."/>
            <person name="Ohm R."/>
            <person name="Pangilinan J."/>
            <person name="Park H.-J."/>
            <person name="Ramirez L."/>
            <person name="Alfaro M."/>
            <person name="Sun H."/>
            <person name="Tritt A."/>
            <person name="Yoshinaga Y."/>
            <person name="Zwiers L.-H."/>
            <person name="Turgeon B."/>
            <person name="Goodwin S."/>
            <person name="Spatafora J."/>
            <person name="Crous P."/>
            <person name="Grigoriev I."/>
        </authorList>
    </citation>
    <scope>NUCLEOTIDE SEQUENCE</scope>
    <source>
        <strain evidence="17 19">CBS 304.34</strain>
    </source>
</reference>
<evidence type="ECO:0000313" key="17">
    <source>
        <dbReference type="EMBL" id="KAF2809798.1"/>
    </source>
</evidence>
<accession>A0A6A6YMN1</accession>
<keyword evidence="5 11" id="KW-0547">Nucleotide-binding</keyword>
<dbReference type="InterPro" id="IPR017441">
    <property type="entry name" value="Protein_kinase_ATP_BS"/>
</dbReference>
<evidence type="ECO:0000256" key="2">
    <source>
        <dbReference type="ARBA" id="ARBA00021157"/>
    </source>
</evidence>
<dbReference type="GO" id="GO:0000819">
    <property type="term" value="P:sister chromatid segregation"/>
    <property type="evidence" value="ECO:0007669"/>
    <property type="project" value="UniProtKB-ARBA"/>
</dbReference>
<dbReference type="GO" id="GO:0004674">
    <property type="term" value="F:protein serine/threonine kinase activity"/>
    <property type="evidence" value="ECO:0007669"/>
    <property type="project" value="UniProtKB-KW"/>
</dbReference>
<dbReference type="PROSITE" id="PS00108">
    <property type="entry name" value="PROTEIN_KINASE_ST"/>
    <property type="match status" value="1"/>
</dbReference>
<evidence type="ECO:0000256" key="15">
    <source>
        <dbReference type="RuleBase" id="RU367134"/>
    </source>
</evidence>
<comment type="catalytic activity">
    <reaction evidence="9 15">
        <text>L-seryl-[protein] + ATP = O-phospho-L-seryl-[protein] + ADP + H(+)</text>
        <dbReference type="Rhea" id="RHEA:17989"/>
        <dbReference type="Rhea" id="RHEA-COMP:9863"/>
        <dbReference type="Rhea" id="RHEA-COMP:11604"/>
        <dbReference type="ChEBI" id="CHEBI:15378"/>
        <dbReference type="ChEBI" id="CHEBI:29999"/>
        <dbReference type="ChEBI" id="CHEBI:30616"/>
        <dbReference type="ChEBI" id="CHEBI:83421"/>
        <dbReference type="ChEBI" id="CHEBI:456216"/>
        <dbReference type="EC" id="2.7.11.1"/>
    </reaction>
</comment>
<feature type="active site" description="Proton acceptor" evidence="10">
    <location>
        <position position="260"/>
    </location>
</feature>
<evidence type="ECO:0000256" key="7">
    <source>
        <dbReference type="ARBA" id="ARBA00022840"/>
    </source>
</evidence>
<dbReference type="GO" id="GO:0008608">
    <property type="term" value="P:attachment of spindle microtubules to kinetochore"/>
    <property type="evidence" value="ECO:0007669"/>
    <property type="project" value="UniProtKB-ARBA"/>
</dbReference>
<gene>
    <name evidence="17 19" type="ORF">BDZ99DRAFT_36755</name>
</gene>
<feature type="binding site" evidence="11">
    <location>
        <position position="278"/>
    </location>
    <ligand>
        <name>ATP</name>
        <dbReference type="ChEBI" id="CHEBI:30616"/>
    </ligand>
</feature>
<dbReference type="PROSITE" id="PS50011">
    <property type="entry name" value="PROTEIN_KINASE_DOM"/>
    <property type="match status" value="1"/>
</dbReference>
<evidence type="ECO:0000256" key="13">
    <source>
        <dbReference type="PROSITE-ProRule" id="PRU10141"/>
    </source>
</evidence>
<dbReference type="AlphaFoldDB" id="A0A6A6YMN1"/>
<dbReference type="PANTHER" id="PTHR24350">
    <property type="entry name" value="SERINE/THREONINE-PROTEIN KINASE IAL-RELATED"/>
    <property type="match status" value="1"/>
</dbReference>
<keyword evidence="18" id="KW-1185">Reference proteome</keyword>
<dbReference type="OrthoDB" id="377346at2759"/>
<comment type="catalytic activity">
    <reaction evidence="8 15">
        <text>L-threonyl-[protein] + ATP = O-phospho-L-threonyl-[protein] + ADP + H(+)</text>
        <dbReference type="Rhea" id="RHEA:46608"/>
        <dbReference type="Rhea" id="RHEA-COMP:11060"/>
        <dbReference type="Rhea" id="RHEA-COMP:11605"/>
        <dbReference type="ChEBI" id="CHEBI:15378"/>
        <dbReference type="ChEBI" id="CHEBI:30013"/>
        <dbReference type="ChEBI" id="CHEBI:30616"/>
        <dbReference type="ChEBI" id="CHEBI:61977"/>
        <dbReference type="ChEBI" id="CHEBI:456216"/>
        <dbReference type="EC" id="2.7.11.1"/>
    </reaction>
</comment>
<feature type="binding site" evidence="11 13">
    <location>
        <position position="166"/>
    </location>
    <ligand>
        <name>ATP</name>
        <dbReference type="ChEBI" id="CHEBI:30616"/>
    </ligand>
</feature>
<proteinExistence type="inferred from homology"/>
<dbReference type="GeneID" id="54455659"/>
<organism evidence="17">
    <name type="scientific">Mytilinidion resinicola</name>
    <dbReference type="NCBI Taxonomy" id="574789"/>
    <lineage>
        <taxon>Eukaryota</taxon>
        <taxon>Fungi</taxon>
        <taxon>Dikarya</taxon>
        <taxon>Ascomycota</taxon>
        <taxon>Pezizomycotina</taxon>
        <taxon>Dothideomycetes</taxon>
        <taxon>Pleosporomycetidae</taxon>
        <taxon>Mytilinidiales</taxon>
        <taxon>Mytilinidiaceae</taxon>
        <taxon>Mytilinidion</taxon>
    </lineage>
</organism>
<sequence length="413" mass="46388">MADQGFANRMRQLVGLGGPTKGRPPKILKIAGPASNLRQRVTKPNVRAQGPSKDLLKQALLNHTQNGTIAALATLNRNPPQQDVASASKYLDDANSSDEEDVEKLQLVEQSARRISTPRTFTRTSLDYHPHLHLGSFEIGKALGRGKFGRVYLARHRDSSFICALKVLTKAQIAREGDENLVRREIEIHSNLSHPGILKFYTWFYDATRVFLVLEYAAGGELYGKLQKQGKFSEHVAAVYVAQVADALAYMHKKNVMHRDIKPENILLGFHGEIKLADFGYSVHSASNLRSSLCGTIDYIPPEIARQLRKVRRGEEEFYNRNVDLWALGVLAYELMTGKPPFEMPSAELTQKKILTGRVQRTGVEMSKEAKSFIRALLVLNPDKRLPLDEVLEHPWIVLHCGRVRSSRGIFGY</sequence>
<evidence type="ECO:0000256" key="1">
    <source>
        <dbReference type="ARBA" id="ARBA00012513"/>
    </source>
</evidence>
<dbReference type="Pfam" id="PF00069">
    <property type="entry name" value="Pkinase"/>
    <property type="match status" value="1"/>
</dbReference>